<name>A0A7J6SHK6_PEROL</name>
<dbReference type="Pfam" id="PF17871">
    <property type="entry name" value="AAA_lid_9"/>
    <property type="match status" value="1"/>
</dbReference>
<dbReference type="GO" id="GO:0006508">
    <property type="term" value="P:proteolysis"/>
    <property type="evidence" value="ECO:0007669"/>
    <property type="project" value="UniProtKB-KW"/>
</dbReference>
<dbReference type="GO" id="GO:0005524">
    <property type="term" value="F:ATP binding"/>
    <property type="evidence" value="ECO:0007669"/>
    <property type="project" value="UniProtKB-KW"/>
</dbReference>
<keyword evidence="3" id="KW-0143">Chaperone</keyword>
<dbReference type="EMBL" id="JABANM010014749">
    <property type="protein sequence ID" value="KAF4732175.1"/>
    <property type="molecule type" value="Genomic_DNA"/>
</dbReference>
<evidence type="ECO:0000259" key="4">
    <source>
        <dbReference type="Pfam" id="PF17871"/>
    </source>
</evidence>
<keyword evidence="2 5" id="KW-0067">ATP-binding</keyword>
<reference evidence="5 6" key="1">
    <citation type="submission" date="2020-04" db="EMBL/GenBank/DDBJ databases">
        <title>Perkinsus olseni comparative genomics.</title>
        <authorList>
            <person name="Bogema D.R."/>
        </authorList>
    </citation>
    <scope>NUCLEOTIDE SEQUENCE [LARGE SCALE GENOMIC DNA]</scope>
    <source>
        <strain evidence="5">ATCC PRA-205</strain>
    </source>
</reference>
<evidence type="ECO:0000256" key="3">
    <source>
        <dbReference type="ARBA" id="ARBA00023186"/>
    </source>
</evidence>
<keyword evidence="5" id="KW-0378">Hydrolase</keyword>
<dbReference type="InterPro" id="IPR050130">
    <property type="entry name" value="ClpA_ClpB"/>
</dbReference>
<evidence type="ECO:0000256" key="1">
    <source>
        <dbReference type="ARBA" id="ARBA00022741"/>
    </source>
</evidence>
<dbReference type="PROSITE" id="PS00870">
    <property type="entry name" value="CLPAB_1"/>
    <property type="match status" value="1"/>
</dbReference>
<feature type="non-terminal residue" evidence="5">
    <location>
        <position position="130"/>
    </location>
</feature>
<dbReference type="GO" id="GO:0008233">
    <property type="term" value="F:peptidase activity"/>
    <property type="evidence" value="ECO:0007669"/>
    <property type="project" value="UniProtKB-KW"/>
</dbReference>
<dbReference type="PANTHER" id="PTHR11638">
    <property type="entry name" value="ATP-DEPENDENT CLP PROTEASE"/>
    <property type="match status" value="1"/>
</dbReference>
<organism evidence="5 6">
    <name type="scientific">Perkinsus olseni</name>
    <name type="common">Perkinsus atlanticus</name>
    <dbReference type="NCBI Taxonomy" id="32597"/>
    <lineage>
        <taxon>Eukaryota</taxon>
        <taxon>Sar</taxon>
        <taxon>Alveolata</taxon>
        <taxon>Perkinsozoa</taxon>
        <taxon>Perkinsea</taxon>
        <taxon>Perkinsida</taxon>
        <taxon>Perkinsidae</taxon>
        <taxon>Perkinsus</taxon>
    </lineage>
</organism>
<sequence>MPRERSSAAAAAVLPSRRFWLVHQIILLIDELHTIVGAGATGDGAIDAANILKPALSRGELRVIGATTQSEYDKYIAKDPALERRFQPVVVPEPTQDQAVEMLMGVASLYEEHHFVGFTDDAIEACVKLS</sequence>
<evidence type="ECO:0000256" key="2">
    <source>
        <dbReference type="ARBA" id="ARBA00022840"/>
    </source>
</evidence>
<dbReference type="AlphaFoldDB" id="A0A7J6SHK6"/>
<proteinExistence type="predicted"/>
<keyword evidence="5" id="KW-0645">Protease</keyword>
<dbReference type="GO" id="GO:0005737">
    <property type="term" value="C:cytoplasm"/>
    <property type="evidence" value="ECO:0007669"/>
    <property type="project" value="TreeGrafter"/>
</dbReference>
<dbReference type="InterPro" id="IPR027417">
    <property type="entry name" value="P-loop_NTPase"/>
</dbReference>
<dbReference type="Gene3D" id="3.40.50.300">
    <property type="entry name" value="P-loop containing nucleotide triphosphate hydrolases"/>
    <property type="match status" value="2"/>
</dbReference>
<feature type="domain" description="ClpA/ClpB AAA lid" evidence="4">
    <location>
        <begin position="95"/>
        <end position="130"/>
    </location>
</feature>
<evidence type="ECO:0000313" key="5">
    <source>
        <dbReference type="EMBL" id="KAF4732175.1"/>
    </source>
</evidence>
<dbReference type="SUPFAM" id="SSF52540">
    <property type="entry name" value="P-loop containing nucleoside triphosphate hydrolases"/>
    <property type="match status" value="1"/>
</dbReference>
<accession>A0A7J6SHK6</accession>
<keyword evidence="1" id="KW-0547">Nucleotide-binding</keyword>
<evidence type="ECO:0000313" key="6">
    <source>
        <dbReference type="Proteomes" id="UP000574390"/>
    </source>
</evidence>
<dbReference type="InterPro" id="IPR018368">
    <property type="entry name" value="ClpA/B_CS1"/>
</dbReference>
<dbReference type="InterPro" id="IPR041546">
    <property type="entry name" value="ClpA/ClpB_AAA_lid"/>
</dbReference>
<dbReference type="GO" id="GO:0034605">
    <property type="term" value="P:cellular response to heat"/>
    <property type="evidence" value="ECO:0007669"/>
    <property type="project" value="TreeGrafter"/>
</dbReference>
<dbReference type="GO" id="GO:0016887">
    <property type="term" value="F:ATP hydrolysis activity"/>
    <property type="evidence" value="ECO:0007669"/>
    <property type="project" value="TreeGrafter"/>
</dbReference>
<dbReference type="PANTHER" id="PTHR11638:SF18">
    <property type="entry name" value="HEAT SHOCK PROTEIN 104"/>
    <property type="match status" value="1"/>
</dbReference>
<dbReference type="Proteomes" id="UP000574390">
    <property type="component" value="Unassembled WGS sequence"/>
</dbReference>
<comment type="caution">
    <text evidence="5">The sequence shown here is derived from an EMBL/GenBank/DDBJ whole genome shotgun (WGS) entry which is preliminary data.</text>
</comment>
<gene>
    <name evidence="5" type="primary">CD4A</name>
    <name evidence="5" type="ORF">FOZ62_019758</name>
</gene>
<protein>
    <submittedName>
        <fullName evidence="5">ATP-dependent Clp protease ATP-binding subunit ClpA cd4a, chloroplastic</fullName>
    </submittedName>
</protein>